<gene>
    <name evidence="2" type="ORF">PPNO1_LOCUS7038</name>
</gene>
<feature type="compositionally biased region" description="Gly residues" evidence="1">
    <location>
        <begin position="679"/>
        <end position="689"/>
    </location>
</feature>
<feature type="region of interest" description="Disordered" evidence="1">
    <location>
        <begin position="791"/>
        <end position="839"/>
    </location>
</feature>
<feature type="compositionally biased region" description="Gly residues" evidence="1">
    <location>
        <begin position="720"/>
        <end position="733"/>
    </location>
</feature>
<dbReference type="EMBL" id="CALLCH030000016">
    <property type="protein sequence ID" value="CAI4217428.1"/>
    <property type="molecule type" value="Genomic_DNA"/>
</dbReference>
<evidence type="ECO:0008006" key="4">
    <source>
        <dbReference type="Google" id="ProtNLM"/>
    </source>
</evidence>
<reference evidence="2" key="1">
    <citation type="submission" date="2022-11" db="EMBL/GenBank/DDBJ databases">
        <authorList>
            <person name="Scott C."/>
            <person name="Bruce N."/>
        </authorList>
    </citation>
    <scope>NUCLEOTIDE SEQUENCE</scope>
</reference>
<feature type="compositionally biased region" description="Low complexity" evidence="1">
    <location>
        <begin position="457"/>
        <end position="466"/>
    </location>
</feature>
<evidence type="ECO:0000313" key="3">
    <source>
        <dbReference type="Proteomes" id="UP000838763"/>
    </source>
</evidence>
<dbReference type="InterPro" id="IPR016181">
    <property type="entry name" value="Acyl_CoA_acyltransferase"/>
</dbReference>
<dbReference type="Proteomes" id="UP000838763">
    <property type="component" value="Unassembled WGS sequence"/>
</dbReference>
<dbReference type="PANTHER" id="PTHR48125">
    <property type="entry name" value="LP07818P1"/>
    <property type="match status" value="1"/>
</dbReference>
<proteinExistence type="predicted"/>
<feature type="region of interest" description="Disordered" evidence="1">
    <location>
        <begin position="397"/>
        <end position="574"/>
    </location>
</feature>
<protein>
    <recommendedName>
        <fullName evidence="4">N-acetyltransferase domain-containing protein</fullName>
    </recommendedName>
</protein>
<name>A0A9P1H7G7_9PEZI</name>
<evidence type="ECO:0000256" key="1">
    <source>
        <dbReference type="SAM" id="MobiDB-lite"/>
    </source>
</evidence>
<feature type="compositionally biased region" description="Basic and acidic residues" evidence="1">
    <location>
        <begin position="488"/>
        <end position="502"/>
    </location>
</feature>
<organism evidence="2 3">
    <name type="scientific">Parascedosporium putredinis</name>
    <dbReference type="NCBI Taxonomy" id="1442378"/>
    <lineage>
        <taxon>Eukaryota</taxon>
        <taxon>Fungi</taxon>
        <taxon>Dikarya</taxon>
        <taxon>Ascomycota</taxon>
        <taxon>Pezizomycotina</taxon>
        <taxon>Sordariomycetes</taxon>
        <taxon>Hypocreomycetidae</taxon>
        <taxon>Microascales</taxon>
        <taxon>Microascaceae</taxon>
        <taxon>Parascedosporium</taxon>
    </lineage>
</organism>
<feature type="compositionally biased region" description="Basic and acidic residues" evidence="1">
    <location>
        <begin position="800"/>
        <end position="816"/>
    </location>
</feature>
<accession>A0A9P1H7G7</accession>
<dbReference type="SUPFAM" id="SSF55729">
    <property type="entry name" value="Acyl-CoA N-acyltransferases (Nat)"/>
    <property type="match status" value="1"/>
</dbReference>
<feature type="region of interest" description="Disordered" evidence="1">
    <location>
        <begin position="589"/>
        <end position="776"/>
    </location>
</feature>
<feature type="compositionally biased region" description="Basic and acidic residues" evidence="1">
    <location>
        <begin position="654"/>
        <end position="671"/>
    </location>
</feature>
<sequence length="855" mass="92781">MVLDLSEFCVGDHPRASLPGTMRRSKRNIKSKQYWLVEEYDVQRDEGALDELIRSLALASAPDHAYLKTSSAASFELGNPRITEAHFVVRNSSTGALYGFAATYRLGSVGIVGAIFVDPHKRSLSIGRSLHRRAMRSLVQDRNVKKMQLGTVFPGVFLGIPVDEGSAVKDWFANSGWDVQFPRRLTNLVINDLEAWAAPEGLLQSIQRANISFDLIHGIENAETVLSHVGSQSNPEVIELYREALSRQCGVVRAKDAIDQLLGTVVICREGNPPVVPPSPQGLLVLQGLALMGVRQIKSQKKASVAVLTWILDDMYDSLKAMGFETLQAFEEITNSPENVSFPRRVSFFADTNIMGGLHLVCAFELSRHPAMEEQFGGRTDDALFFDDDFEPVNAETQPTAEIPAAPQQEPPPPRLLRRSLPLRPLPSPQGEEGARSAKACPPASPKSLAQSRHNTASPAASNRSSPRPPRQHQRGPPPSRNRVPRPAAREEGQGRLLDPKRSNPGRRCSCRGAYGGGDPSLDASAATPASAEAPPTAPRASTPSSTPGAQPDSGTRLLSGANPRTKLTEDELAAKMEKMRILSAEKARKFEQAEQDQKDHDAAYARGMEEARKRRVVEAERRKRADEDRKKMEDERAKNRERKLKALGNAKDGSWDDGKDQMDFHQDTRRNFRSANGGVRGAKAGGLAGSRFANEDGDDQRQPQPVDARGRGRGRGRGAGRGGRGGRGGHAGGDNDPVGSQEQPADQDQPRPAKDDFPALPSSGAKPAASKVEPAPKLEVAYKNAALKGAGTVASAAPPKKEPAADKGPAEKPVTKVEWPAKPAPENDILPLSSPVGRWDDEMEAFDERMAKQS</sequence>
<comment type="caution">
    <text evidence="2">The sequence shown here is derived from an EMBL/GenBank/DDBJ whole genome shotgun (WGS) entry which is preliminary data.</text>
</comment>
<feature type="compositionally biased region" description="Low complexity" evidence="1">
    <location>
        <begin position="520"/>
        <end position="550"/>
    </location>
</feature>
<evidence type="ECO:0000313" key="2">
    <source>
        <dbReference type="EMBL" id="CAI4217428.1"/>
    </source>
</evidence>
<feature type="compositionally biased region" description="Basic and acidic residues" evidence="1">
    <location>
        <begin position="749"/>
        <end position="758"/>
    </location>
</feature>
<feature type="compositionally biased region" description="Basic and acidic residues" evidence="1">
    <location>
        <begin position="589"/>
        <end position="639"/>
    </location>
</feature>
<dbReference type="AlphaFoldDB" id="A0A9P1H7G7"/>
<dbReference type="OrthoDB" id="4215304at2759"/>
<keyword evidence="3" id="KW-1185">Reference proteome</keyword>
<dbReference type="PANTHER" id="PTHR48125:SF10">
    <property type="entry name" value="OS12G0136300 PROTEIN"/>
    <property type="match status" value="1"/>
</dbReference>